<dbReference type="Proteomes" id="UP000238956">
    <property type="component" value="Chromosome"/>
</dbReference>
<dbReference type="InterPro" id="IPR050553">
    <property type="entry name" value="Thioredoxin_ResA/DsbE_sf"/>
</dbReference>
<dbReference type="InterPro" id="IPR036249">
    <property type="entry name" value="Thioredoxin-like_sf"/>
</dbReference>
<dbReference type="InterPro" id="IPR000866">
    <property type="entry name" value="AhpC/TSA"/>
</dbReference>
<dbReference type="EMBL" id="CP025536">
    <property type="protein sequence ID" value="AUW95695.1"/>
    <property type="molecule type" value="Genomic_DNA"/>
</dbReference>
<dbReference type="OrthoDB" id="25753at2"/>
<accession>A0A2L0D1M4</accession>
<feature type="domain" description="Thioredoxin" evidence="2">
    <location>
        <begin position="48"/>
        <end position="188"/>
    </location>
</feature>
<keyword evidence="1" id="KW-1015">Disulfide bond</keyword>
<organism evidence="3 4">
    <name type="scientific">Streptococcus pluranimalium</name>
    <dbReference type="NCBI Taxonomy" id="82348"/>
    <lineage>
        <taxon>Bacteria</taxon>
        <taxon>Bacillati</taxon>
        <taxon>Bacillota</taxon>
        <taxon>Bacilli</taxon>
        <taxon>Lactobacillales</taxon>
        <taxon>Streptococcaceae</taxon>
        <taxon>Streptococcus</taxon>
    </lineage>
</organism>
<reference evidence="3 4" key="2">
    <citation type="submission" date="2018-02" db="EMBL/GenBank/DDBJ databases">
        <title>Whole genome sequencing analysis of Streptococcus pluranimalium isolated from cattle infected mastitis in China.</title>
        <authorList>
            <person name="Zhang J.-R."/>
            <person name="Hu G.-Z."/>
        </authorList>
    </citation>
    <scope>NUCLEOTIDE SEQUENCE [LARGE SCALE GENOMIC DNA]</scope>
    <source>
        <strain evidence="3 4">TH11417</strain>
    </source>
</reference>
<name>A0A2L0D1M4_9STRE</name>
<evidence type="ECO:0000256" key="1">
    <source>
        <dbReference type="ARBA" id="ARBA00023157"/>
    </source>
</evidence>
<dbReference type="GO" id="GO:0016209">
    <property type="term" value="F:antioxidant activity"/>
    <property type="evidence" value="ECO:0007669"/>
    <property type="project" value="InterPro"/>
</dbReference>
<reference evidence="3 4" key="1">
    <citation type="submission" date="2017-12" db="EMBL/GenBank/DDBJ databases">
        <authorList>
            <person name="Hurst M.R.H."/>
        </authorList>
    </citation>
    <scope>NUCLEOTIDE SEQUENCE [LARGE SCALE GENOMIC DNA]</scope>
    <source>
        <strain evidence="3 4">TH11417</strain>
    </source>
</reference>
<gene>
    <name evidence="3" type="ORF">C0J00_00345</name>
</gene>
<dbReference type="AlphaFoldDB" id="A0A2L0D1M4"/>
<dbReference type="InterPro" id="IPR013766">
    <property type="entry name" value="Thioredoxin_domain"/>
</dbReference>
<dbReference type="KEGG" id="splr:C0J00_00345"/>
<evidence type="ECO:0000313" key="3">
    <source>
        <dbReference type="EMBL" id="AUW95695.1"/>
    </source>
</evidence>
<dbReference type="PANTHER" id="PTHR42852">
    <property type="entry name" value="THIOL:DISULFIDE INTERCHANGE PROTEIN DSBE"/>
    <property type="match status" value="1"/>
</dbReference>
<dbReference type="Gene3D" id="3.40.30.10">
    <property type="entry name" value="Glutaredoxin"/>
    <property type="match status" value="1"/>
</dbReference>
<dbReference type="PANTHER" id="PTHR42852:SF17">
    <property type="entry name" value="THIOREDOXIN-LIKE PROTEIN HI_1115"/>
    <property type="match status" value="1"/>
</dbReference>
<dbReference type="PROSITE" id="PS51352">
    <property type="entry name" value="THIOREDOXIN_2"/>
    <property type="match status" value="1"/>
</dbReference>
<proteinExistence type="predicted"/>
<dbReference type="SUPFAM" id="SSF52833">
    <property type="entry name" value="Thioredoxin-like"/>
    <property type="match status" value="1"/>
</dbReference>
<dbReference type="GO" id="GO:0016491">
    <property type="term" value="F:oxidoreductase activity"/>
    <property type="evidence" value="ECO:0007669"/>
    <property type="project" value="InterPro"/>
</dbReference>
<evidence type="ECO:0000259" key="2">
    <source>
        <dbReference type="PROSITE" id="PS51352"/>
    </source>
</evidence>
<dbReference type="RefSeq" id="WP_104967056.1">
    <property type="nucleotide sequence ID" value="NZ_CP025536.1"/>
</dbReference>
<keyword evidence="4" id="KW-1185">Reference proteome</keyword>
<evidence type="ECO:0000313" key="4">
    <source>
        <dbReference type="Proteomes" id="UP000238956"/>
    </source>
</evidence>
<dbReference type="CDD" id="cd02966">
    <property type="entry name" value="TlpA_like_family"/>
    <property type="match status" value="1"/>
</dbReference>
<dbReference type="Pfam" id="PF00578">
    <property type="entry name" value="AhpC-TSA"/>
    <property type="match status" value="1"/>
</dbReference>
<dbReference type="GeneID" id="98392359"/>
<sequence length="188" mass="21289">MKKYTNLIVLLSILAVLIAGFGYMTYTSGRSTKEDKKETIASSKKPESLVNQHLPEFSMKTISGEVVDSSKFSGKPMLIMEWASWCPYCQKTLPVVNELYGKYKDDLQFVMLNALDGERETAEKANKYVSEKKYDFTYYFDENLAAADKLKVETIPTLIFVDADGKVQKVGDSTLTQEEMEKTIQSLL</sequence>
<protein>
    <submittedName>
        <fullName evidence="3">Thioredoxin</fullName>
    </submittedName>
</protein>